<gene>
    <name evidence="1" type="ordered locus">ROP_06700</name>
</gene>
<accession>C1ASY5</accession>
<dbReference type="HOGENOM" id="CLU_184510_0_0_11"/>
<dbReference type="EMBL" id="AP011115">
    <property type="protein sequence ID" value="BAH48917.1"/>
    <property type="molecule type" value="Genomic_DNA"/>
</dbReference>
<dbReference type="PATRIC" id="fig|632772.20.peg.730"/>
<dbReference type="KEGG" id="rop:ROP_06700"/>
<dbReference type="AlphaFoldDB" id="C1ASY5"/>
<protein>
    <submittedName>
        <fullName evidence="1">Uncharacterized protein</fullName>
    </submittedName>
</protein>
<evidence type="ECO:0000313" key="1">
    <source>
        <dbReference type="EMBL" id="BAH48917.1"/>
    </source>
</evidence>
<name>C1ASY5_RHOOB</name>
<dbReference type="Proteomes" id="UP000002212">
    <property type="component" value="Chromosome"/>
</dbReference>
<proteinExistence type="predicted"/>
<evidence type="ECO:0000313" key="2">
    <source>
        <dbReference type="Proteomes" id="UP000002212"/>
    </source>
</evidence>
<dbReference type="STRING" id="632772.ROP_06700"/>
<reference evidence="1 2" key="1">
    <citation type="submission" date="2009-03" db="EMBL/GenBank/DDBJ databases">
        <title>Comparison of the complete genome sequences of Rhodococcus erythropolis PR4 and Rhodococcus opacus B4.</title>
        <authorList>
            <person name="Takarada H."/>
            <person name="Sekine M."/>
            <person name="Hosoyama A."/>
            <person name="Yamada R."/>
            <person name="Fujisawa T."/>
            <person name="Omata S."/>
            <person name="Shimizu A."/>
            <person name="Tsukatani N."/>
            <person name="Tanikawa S."/>
            <person name="Fujita N."/>
            <person name="Harayama S."/>
        </authorList>
    </citation>
    <scope>NUCLEOTIDE SEQUENCE [LARGE SCALE GENOMIC DNA]</scope>
    <source>
        <strain evidence="1 2">B4</strain>
    </source>
</reference>
<organism evidence="1 2">
    <name type="scientific">Rhodococcus opacus (strain B4)</name>
    <dbReference type="NCBI Taxonomy" id="632772"/>
    <lineage>
        <taxon>Bacteria</taxon>
        <taxon>Bacillati</taxon>
        <taxon>Actinomycetota</taxon>
        <taxon>Actinomycetes</taxon>
        <taxon>Mycobacteriales</taxon>
        <taxon>Nocardiaceae</taxon>
        <taxon>Rhodococcus</taxon>
    </lineage>
</organism>
<sequence>MFVTRFAVCVSDRDGLALCPMSTPIPRPGAHLPGPPQSVDPEKIHTEVDGLLSRLGAVEPDPDDEHGAGVIPRKAHLLEKAHDVLVEALATVDKI</sequence>